<dbReference type="GO" id="GO:0016787">
    <property type="term" value="F:hydrolase activity"/>
    <property type="evidence" value="ECO:0007669"/>
    <property type="project" value="UniProtKB-KW"/>
</dbReference>
<dbReference type="InterPro" id="IPR038718">
    <property type="entry name" value="SNF2-like_sf"/>
</dbReference>
<dbReference type="SMART" id="SM00487">
    <property type="entry name" value="DEXDc"/>
    <property type="match status" value="1"/>
</dbReference>
<dbReference type="InterPro" id="IPR001650">
    <property type="entry name" value="Helicase_C-like"/>
</dbReference>
<dbReference type="PANTHER" id="PTHR45626">
    <property type="entry name" value="TRANSCRIPTION TERMINATION FACTOR 2-RELATED"/>
    <property type="match status" value="1"/>
</dbReference>
<keyword evidence="3" id="KW-0067">ATP-binding</keyword>
<name>A0AAN7UH85_9PEZI</name>
<feature type="compositionally biased region" description="Polar residues" evidence="4">
    <location>
        <begin position="850"/>
        <end position="863"/>
    </location>
</feature>
<dbReference type="GO" id="GO:0005634">
    <property type="term" value="C:nucleus"/>
    <property type="evidence" value="ECO:0007669"/>
    <property type="project" value="TreeGrafter"/>
</dbReference>
<dbReference type="Pfam" id="PF00176">
    <property type="entry name" value="SNF2-rel_dom"/>
    <property type="match status" value="1"/>
</dbReference>
<feature type="region of interest" description="Disordered" evidence="4">
    <location>
        <begin position="831"/>
        <end position="864"/>
    </location>
</feature>
<keyword evidence="2" id="KW-0378">Hydrolase</keyword>
<dbReference type="GO" id="GO:0008094">
    <property type="term" value="F:ATP-dependent activity, acting on DNA"/>
    <property type="evidence" value="ECO:0007669"/>
    <property type="project" value="TreeGrafter"/>
</dbReference>
<proteinExistence type="predicted"/>
<dbReference type="SUPFAM" id="SSF52540">
    <property type="entry name" value="P-loop containing nucleoside triphosphate hydrolases"/>
    <property type="match status" value="2"/>
</dbReference>
<dbReference type="GO" id="GO:0005524">
    <property type="term" value="F:ATP binding"/>
    <property type="evidence" value="ECO:0007669"/>
    <property type="project" value="UniProtKB-KW"/>
</dbReference>
<evidence type="ECO:0000313" key="7">
    <source>
        <dbReference type="Proteomes" id="UP001305414"/>
    </source>
</evidence>
<organism evidence="6 7">
    <name type="scientific">Xylaria bambusicola</name>
    <dbReference type="NCBI Taxonomy" id="326684"/>
    <lineage>
        <taxon>Eukaryota</taxon>
        <taxon>Fungi</taxon>
        <taxon>Dikarya</taxon>
        <taxon>Ascomycota</taxon>
        <taxon>Pezizomycotina</taxon>
        <taxon>Sordariomycetes</taxon>
        <taxon>Xylariomycetidae</taxon>
        <taxon>Xylariales</taxon>
        <taxon>Xylariaceae</taxon>
        <taxon>Xylaria</taxon>
    </lineage>
</organism>
<evidence type="ECO:0000256" key="3">
    <source>
        <dbReference type="ARBA" id="ARBA00022840"/>
    </source>
</evidence>
<dbReference type="InterPro" id="IPR049730">
    <property type="entry name" value="SNF2/RAD54-like_C"/>
</dbReference>
<keyword evidence="1" id="KW-0547">Nucleotide-binding</keyword>
<dbReference type="PROSITE" id="PS51194">
    <property type="entry name" value="HELICASE_CTER"/>
    <property type="match status" value="1"/>
</dbReference>
<dbReference type="Gene3D" id="3.40.50.300">
    <property type="entry name" value="P-loop containing nucleotide triphosphate hydrolases"/>
    <property type="match status" value="1"/>
</dbReference>
<dbReference type="InterPro" id="IPR050628">
    <property type="entry name" value="SNF2_RAD54_helicase_TF"/>
</dbReference>
<dbReference type="CDD" id="cd18793">
    <property type="entry name" value="SF2_C_SNF"/>
    <property type="match status" value="1"/>
</dbReference>
<dbReference type="Proteomes" id="UP001305414">
    <property type="component" value="Unassembled WGS sequence"/>
</dbReference>
<dbReference type="InterPro" id="IPR027417">
    <property type="entry name" value="P-loop_NTPase"/>
</dbReference>
<sequence length="1163" mass="130495">MAESFTRGYIPAGCLLIDVDQHHLLSRTPNLINDRQWYFFTRKSDSLAVPICLPAELQNILLGTPTLVPFATLWTQGWIQLAYTTQPASISPQCHGRVRVFVLPHDVNRGTPSPRSELARTMPTLLRHLEYSQECWQGKDLYSPLTQPIHTGPGMPGGCDSSLLTLFNNIPSPDPHPEKASDTGLRWAMQCLLESQIHGLVTTLYPYQGRSAALMLQREIEPGRVIDPRLRPVLDQSGQPWYYDEVSGVVLKEPRFYDGPRGGILAEEMGTGKTLICLALILSTKSEPSKPPDPFIAETAPRHRIGSLMDMAAAAARYASIPAMPWKPYFEACVAQLGYEYRNCIEALTRPENRALYKLRNTMVEPRRSNRLAPREIPSREVFLSYLTLVIVPTNLVKQWQNEVNKHTTGLNVLIIVNQDPIPLVPELLRYDVILFSEARFERIHKERSTGEGPLLDIYCPLEDIRFKRCIIDEGHKLGNGSRAWKNDVMRVVERLEISSCWVVTGTPSRGLYGLQPQNHVETNNSDENGLSPFSTNAIAQKQEREDLQRIGNLTAKYLKVRPWANGKNEAGDSVADWAIYVKGHSRKDCLVNTLNSLVVRHRLSDVNALLPPVDEKVIVLDGSFQDRLSLNLFSMMIIFNSVQSQRTDMDYFFHERQRKSLAQLVKNLRQASFFGGVFFSVEDITKAVTTAEEFLEKKAFPISTEDETLLCQAIEFGKKAAQNRLKDVSNRFHSMPIYVQDFPGGRGKSWSLDDEENEEGLICTDAGLILSLQNFLNPCIDAPTSLQLMIDRGSLDQQGVCERSQALAAASDAGEGTASRTTQTIAALAGNTPFGGDYHTTPKSKKIQDTTPDNLQQHSQENAKPLGNIEVAKPLAKTRIISTVSAKLSYLVDSIIKYQDNEQILIFYDNDNVAFYLASVLEILQIQHLIYSRIGLSAERRAQYVATFTNSPNFRVLLMDISQAAFGLDMRSASRIYFISPVLNPQVVAQAIGRARRISQQKPVSVETLVLRNSIEEIMMDRREHMTQAEHTRIKNVLDDRKIKEWIRNPKIYPMADVQDGLAQTALLSSPQYVFGRGFGRASLDPDEGLITTSPVAKITTTNPTKFQDGDVAIPFQINRGIKRALSPHQTEFTNSKTCNGVAVPERPIKARARVAWVDQEV</sequence>
<gene>
    <name evidence="6" type="ORF">RRF57_003972</name>
</gene>
<dbReference type="PANTHER" id="PTHR45626:SF51">
    <property type="entry name" value="SNF2-RELATED DOMAIN-CONTAINING PROTEIN"/>
    <property type="match status" value="1"/>
</dbReference>
<dbReference type="EMBL" id="JAWHQM010000008">
    <property type="protein sequence ID" value="KAK5628257.1"/>
    <property type="molecule type" value="Genomic_DNA"/>
</dbReference>
<protein>
    <recommendedName>
        <fullName evidence="5">Helicase C-terminal domain-containing protein</fullName>
    </recommendedName>
</protein>
<dbReference type="InterPro" id="IPR000330">
    <property type="entry name" value="SNF2_N"/>
</dbReference>
<keyword evidence="7" id="KW-1185">Reference proteome</keyword>
<accession>A0AAN7UH85</accession>
<dbReference type="AlphaFoldDB" id="A0AAN7UH85"/>
<evidence type="ECO:0000256" key="2">
    <source>
        <dbReference type="ARBA" id="ARBA00022801"/>
    </source>
</evidence>
<dbReference type="GO" id="GO:0006281">
    <property type="term" value="P:DNA repair"/>
    <property type="evidence" value="ECO:0007669"/>
    <property type="project" value="TreeGrafter"/>
</dbReference>
<reference evidence="6 7" key="1">
    <citation type="submission" date="2023-10" db="EMBL/GenBank/DDBJ databases">
        <title>Draft genome sequence of Xylaria bambusicola isolate GMP-LS, the root and basal stem rot pathogen of sugarcane in Indonesia.</title>
        <authorList>
            <person name="Selvaraj P."/>
            <person name="Muralishankar V."/>
            <person name="Muruganantham S."/>
            <person name="Sp S."/>
            <person name="Haryani S."/>
            <person name="Lau K.J.X."/>
            <person name="Naqvi N.I."/>
        </authorList>
    </citation>
    <scope>NUCLEOTIDE SEQUENCE [LARGE SCALE GENOMIC DNA]</scope>
    <source>
        <strain evidence="6">GMP-LS</strain>
    </source>
</reference>
<dbReference type="InterPro" id="IPR014001">
    <property type="entry name" value="Helicase_ATP-bd"/>
</dbReference>
<evidence type="ECO:0000256" key="4">
    <source>
        <dbReference type="SAM" id="MobiDB-lite"/>
    </source>
</evidence>
<comment type="caution">
    <text evidence="6">The sequence shown here is derived from an EMBL/GenBank/DDBJ whole genome shotgun (WGS) entry which is preliminary data.</text>
</comment>
<evidence type="ECO:0000259" key="5">
    <source>
        <dbReference type="PROSITE" id="PS51194"/>
    </source>
</evidence>
<evidence type="ECO:0000313" key="6">
    <source>
        <dbReference type="EMBL" id="KAK5628257.1"/>
    </source>
</evidence>
<dbReference type="Gene3D" id="3.40.50.10810">
    <property type="entry name" value="Tandem AAA-ATPase domain"/>
    <property type="match status" value="2"/>
</dbReference>
<feature type="domain" description="Helicase C-terminal" evidence="5">
    <location>
        <begin position="891"/>
        <end position="1052"/>
    </location>
</feature>
<dbReference type="Pfam" id="PF00271">
    <property type="entry name" value="Helicase_C"/>
    <property type="match status" value="1"/>
</dbReference>
<evidence type="ECO:0000256" key="1">
    <source>
        <dbReference type="ARBA" id="ARBA00022741"/>
    </source>
</evidence>